<dbReference type="Pfam" id="PF05838">
    <property type="entry name" value="Glyco_hydro_108"/>
    <property type="match status" value="1"/>
</dbReference>
<dbReference type="Proteomes" id="UP000002194">
    <property type="component" value="Chromosome"/>
</dbReference>
<evidence type="ECO:0000256" key="1">
    <source>
        <dbReference type="SAM" id="MobiDB-lite"/>
    </source>
</evidence>
<dbReference type="HOGENOM" id="CLU_082693_1_1_7"/>
<dbReference type="PROSITE" id="PS00018">
    <property type="entry name" value="EF_HAND_1"/>
    <property type="match status" value="1"/>
</dbReference>
<dbReference type="CAZy" id="GH108">
    <property type="family name" value="Glycoside Hydrolase Family 108"/>
</dbReference>
<organism evidence="4 5">
    <name type="scientific">Nitratidesulfovibrio vulgaris (strain ATCC 29579 / DSM 644 / CCUG 34227 / NCIMB 8303 / VKM B-1760 / Hildenborough)</name>
    <name type="common">Desulfovibrio vulgaris</name>
    <dbReference type="NCBI Taxonomy" id="882"/>
    <lineage>
        <taxon>Bacteria</taxon>
        <taxon>Pseudomonadati</taxon>
        <taxon>Thermodesulfobacteriota</taxon>
        <taxon>Desulfovibrionia</taxon>
        <taxon>Desulfovibrionales</taxon>
        <taxon>Desulfovibrionaceae</taxon>
        <taxon>Nitratidesulfovibrio</taxon>
    </lineage>
</organism>
<dbReference type="OrthoDB" id="5359795at2"/>
<dbReference type="EnsemblBacteria" id="AAS97338">
    <property type="protein sequence ID" value="AAS97338"/>
    <property type="gene ID" value="DVU_2866"/>
</dbReference>
<proteinExistence type="predicted"/>
<gene>
    <name evidence="4" type="ordered locus">DVU_2866</name>
</gene>
<dbReference type="PATRIC" id="fig|882.5.peg.2588"/>
<evidence type="ECO:0000259" key="2">
    <source>
        <dbReference type="Pfam" id="PF05838"/>
    </source>
</evidence>
<dbReference type="InterPro" id="IPR018537">
    <property type="entry name" value="Peptidoglycan-bd_3"/>
</dbReference>
<sequence length="182" mass="19633">MRAMEFTLPREGGLSDDADDPGGVTNHGISLRWLRSLGQLEGDVDGDGDVDADDIRGLTPEQATALYHRHFWLRPGLQSLPQGIAICQFDAGVNCGLTRAVRILQEALCGMGQPVAVDGIFGGKTFSAVMSLCRLPYGEPRLATAMCLGRIRFYVDLAASPRRAKYLRGWVSRATDLAGLVG</sequence>
<dbReference type="InterPro" id="IPR018247">
    <property type="entry name" value="EF_Hand_1_Ca_BS"/>
</dbReference>
<evidence type="ECO:0000313" key="4">
    <source>
        <dbReference type="EMBL" id="AAS97338.1"/>
    </source>
</evidence>
<dbReference type="KEGG" id="dvu:DVU_2866"/>
<keyword evidence="5" id="KW-1185">Reference proteome</keyword>
<accession>Q727I9</accession>
<name>Q727I9_NITV2</name>
<reference evidence="4 5" key="1">
    <citation type="journal article" date="2004" name="Nat. Biotechnol.">
        <title>The genome sequence of the anaerobic, sulfate-reducing bacterium Desulfovibrio vulgaris Hildenborough.</title>
        <authorList>
            <person name="Heidelberg J.F."/>
            <person name="Seshadri R."/>
            <person name="Haveman S.A."/>
            <person name="Hemme C.L."/>
            <person name="Paulsen I.T."/>
            <person name="Kolonay J.F."/>
            <person name="Eisen J.A."/>
            <person name="Ward N."/>
            <person name="Methe B."/>
            <person name="Brinkac L.M."/>
            <person name="Daugherty S.C."/>
            <person name="Deboy R.T."/>
            <person name="Dodson R.J."/>
            <person name="Durkin A.S."/>
            <person name="Madupu R."/>
            <person name="Nelson W.C."/>
            <person name="Sullivan S.A."/>
            <person name="Fouts D."/>
            <person name="Haft D.H."/>
            <person name="Selengut J."/>
            <person name="Peterson J.D."/>
            <person name="Davidsen T.M."/>
            <person name="Zafar N."/>
            <person name="Zhou L."/>
            <person name="Radune D."/>
            <person name="Dimitrov G."/>
            <person name="Hance M."/>
            <person name="Tran K."/>
            <person name="Khouri H."/>
            <person name="Gill J."/>
            <person name="Utterback T.R."/>
            <person name="Feldblyum T.V."/>
            <person name="Wall J.D."/>
            <person name="Voordouw G."/>
            <person name="Fraser C.M."/>
        </authorList>
    </citation>
    <scope>NUCLEOTIDE SEQUENCE [LARGE SCALE GENOMIC DNA]</scope>
    <source>
        <strain evidence="5">ATCC 29579 / DSM 644 / NCIMB 8303 / VKM B-1760 / Hildenborough</strain>
    </source>
</reference>
<protein>
    <submittedName>
        <fullName evidence="4">Uncharacterized protein</fullName>
    </submittedName>
</protein>
<dbReference type="SUPFAM" id="SSF53955">
    <property type="entry name" value="Lysozyme-like"/>
    <property type="match status" value="1"/>
</dbReference>
<dbReference type="CDD" id="cd13926">
    <property type="entry name" value="N-acetylmuramidase_GH108"/>
    <property type="match status" value="1"/>
</dbReference>
<dbReference type="eggNOG" id="COG3926">
    <property type="taxonomic scope" value="Bacteria"/>
</dbReference>
<dbReference type="EMBL" id="AE017285">
    <property type="protein sequence ID" value="AAS97338.1"/>
    <property type="molecule type" value="Genomic_DNA"/>
</dbReference>
<dbReference type="PhylomeDB" id="Q727I9"/>
<feature type="region of interest" description="Disordered" evidence="1">
    <location>
        <begin position="1"/>
        <end position="21"/>
    </location>
</feature>
<dbReference type="InterPro" id="IPR023346">
    <property type="entry name" value="Lysozyme-like_dom_sf"/>
</dbReference>
<dbReference type="Gene3D" id="1.20.141.10">
    <property type="entry name" value="Chitosanase, subunit A, domain 1"/>
    <property type="match status" value="1"/>
</dbReference>
<dbReference type="Pfam" id="PF09374">
    <property type="entry name" value="PG_binding_3"/>
    <property type="match status" value="1"/>
</dbReference>
<dbReference type="STRING" id="882.DVU_2866"/>
<evidence type="ECO:0000313" key="5">
    <source>
        <dbReference type="Proteomes" id="UP000002194"/>
    </source>
</evidence>
<dbReference type="InterPro" id="IPR008565">
    <property type="entry name" value="TtsA-like_GH18_dom"/>
</dbReference>
<feature type="domain" description="TtsA-like Glycoside hydrolase family 108" evidence="2">
    <location>
        <begin position="5"/>
        <end position="96"/>
    </location>
</feature>
<dbReference type="AlphaFoldDB" id="Q727I9"/>
<dbReference type="SMR" id="Q727I9"/>
<dbReference type="PaxDb" id="882-DVU_2866"/>
<feature type="domain" description="Peptidoglycan binding" evidence="3">
    <location>
        <begin position="99"/>
        <end position="175"/>
    </location>
</feature>
<evidence type="ECO:0000259" key="3">
    <source>
        <dbReference type="Pfam" id="PF09374"/>
    </source>
</evidence>